<dbReference type="Gene3D" id="1.10.540.10">
    <property type="entry name" value="Acyl-CoA dehydrogenase/oxidase, N-terminal domain"/>
    <property type="match status" value="1"/>
</dbReference>
<reference evidence="11" key="1">
    <citation type="journal article" date="2019" name="Int. J. Syst. Evol. Microbiol.">
        <title>The Global Catalogue of Microorganisms (GCM) 10K type strain sequencing project: providing services to taxonomists for standard genome sequencing and annotation.</title>
        <authorList>
            <consortium name="The Broad Institute Genomics Platform"/>
            <consortium name="The Broad Institute Genome Sequencing Center for Infectious Disease"/>
            <person name="Wu L."/>
            <person name="Ma J."/>
        </authorList>
    </citation>
    <scope>NUCLEOTIDE SEQUENCE [LARGE SCALE GENOMIC DNA]</scope>
    <source>
        <strain evidence="11">CGMCC 4.7397</strain>
    </source>
</reference>
<name>A0ABW1I2B9_9PSEU</name>
<dbReference type="Pfam" id="PF02770">
    <property type="entry name" value="Acyl-CoA_dh_M"/>
    <property type="match status" value="1"/>
</dbReference>
<comment type="cofactor">
    <cofactor evidence="1 6">
        <name>FAD</name>
        <dbReference type="ChEBI" id="CHEBI:57692"/>
    </cofactor>
</comment>
<dbReference type="PROSITE" id="PS00072">
    <property type="entry name" value="ACYL_COA_DH_1"/>
    <property type="match status" value="1"/>
</dbReference>
<comment type="caution">
    <text evidence="10">The sequence shown here is derived from an EMBL/GenBank/DDBJ whole genome shotgun (WGS) entry which is preliminary data.</text>
</comment>
<keyword evidence="5 6" id="KW-0560">Oxidoreductase</keyword>
<feature type="domain" description="Acyl-CoA dehydrogenase/oxidase N-terminal" evidence="9">
    <location>
        <begin position="19"/>
        <end position="130"/>
    </location>
</feature>
<evidence type="ECO:0000313" key="11">
    <source>
        <dbReference type="Proteomes" id="UP001596119"/>
    </source>
</evidence>
<dbReference type="RefSeq" id="WP_379564522.1">
    <property type="nucleotide sequence ID" value="NZ_JBHSQK010000007.1"/>
</dbReference>
<dbReference type="Gene3D" id="2.40.110.10">
    <property type="entry name" value="Butyryl-CoA Dehydrogenase, subunit A, domain 2"/>
    <property type="match status" value="1"/>
</dbReference>
<dbReference type="Gene3D" id="1.20.140.10">
    <property type="entry name" value="Butyryl-CoA Dehydrogenase, subunit A, domain 3"/>
    <property type="match status" value="1"/>
</dbReference>
<evidence type="ECO:0000259" key="7">
    <source>
        <dbReference type="Pfam" id="PF00441"/>
    </source>
</evidence>
<dbReference type="InterPro" id="IPR009100">
    <property type="entry name" value="AcylCoA_DH/oxidase_NM_dom_sf"/>
</dbReference>
<dbReference type="Pfam" id="PF00441">
    <property type="entry name" value="Acyl-CoA_dh_1"/>
    <property type="match status" value="1"/>
</dbReference>
<dbReference type="PANTHER" id="PTHR43292:SF4">
    <property type="entry name" value="ACYL-COA DEHYDROGENASE FADE34"/>
    <property type="match status" value="1"/>
</dbReference>
<keyword evidence="11" id="KW-1185">Reference proteome</keyword>
<evidence type="ECO:0000256" key="2">
    <source>
        <dbReference type="ARBA" id="ARBA00009347"/>
    </source>
</evidence>
<dbReference type="InterPro" id="IPR046373">
    <property type="entry name" value="Acyl-CoA_Oxase/DH_mid-dom_sf"/>
</dbReference>
<comment type="similarity">
    <text evidence="2 6">Belongs to the acyl-CoA dehydrogenase family.</text>
</comment>
<dbReference type="SUPFAM" id="SSF56645">
    <property type="entry name" value="Acyl-CoA dehydrogenase NM domain-like"/>
    <property type="match status" value="1"/>
</dbReference>
<dbReference type="Proteomes" id="UP001596119">
    <property type="component" value="Unassembled WGS sequence"/>
</dbReference>
<feature type="domain" description="Acyl-CoA dehydrogenase/oxidase C-terminal" evidence="7">
    <location>
        <begin position="284"/>
        <end position="377"/>
    </location>
</feature>
<dbReference type="InterPro" id="IPR009075">
    <property type="entry name" value="AcylCo_DH/oxidase_C"/>
</dbReference>
<keyword evidence="4 6" id="KW-0274">FAD</keyword>
<proteinExistence type="inferred from homology"/>
<sequence>MTVTKGHIVEFAPTDLSPAELEFKREVGAYLDERLPPGGYTRSLGMGALVDKEFSADLGARGLLGIHFPAEYGGAGRSAVDRLIVTEELLARGAPVGYHWIADRQMGPSILANGTEGQRREFLPRIASGELSFSIGMSEPDAGSDLAALRTKAVQDGDEWIVTGSKIWTSGATTSTHVLAAVRTGPGRRDGITQFIIDLSRPGVRVAPIEFIDGTRDFCEVHFDDVRVPDAYRLGAVGKGWSQNTGELALERGGVDRWMSLIPLLDEWSGRCEESDRPRLEYLSATCWALRGLSLAIARQVDEGHSPIVEAALVKELGTTFEQECVRVLSDAFGRTPSPDSSDEFEALLAKALLVSPSWTIRGGTNEVLRTIVAKEIRS</sequence>
<gene>
    <name evidence="10" type="ORF">ACFQH9_04640</name>
</gene>
<keyword evidence="3 6" id="KW-0285">Flavoprotein</keyword>
<dbReference type="EMBL" id="JBHSQK010000007">
    <property type="protein sequence ID" value="MFC5947560.1"/>
    <property type="molecule type" value="Genomic_DNA"/>
</dbReference>
<dbReference type="Pfam" id="PF02771">
    <property type="entry name" value="Acyl-CoA_dh_N"/>
    <property type="match status" value="1"/>
</dbReference>
<evidence type="ECO:0000259" key="9">
    <source>
        <dbReference type="Pfam" id="PF02771"/>
    </source>
</evidence>
<protein>
    <submittedName>
        <fullName evidence="10">Acyl-CoA dehydrogenase family protein</fullName>
    </submittedName>
</protein>
<evidence type="ECO:0000256" key="1">
    <source>
        <dbReference type="ARBA" id="ARBA00001974"/>
    </source>
</evidence>
<feature type="domain" description="Acyl-CoA oxidase/dehydrogenase middle" evidence="8">
    <location>
        <begin position="135"/>
        <end position="226"/>
    </location>
</feature>
<organism evidence="10 11">
    <name type="scientific">Pseudonocardia lutea</name>
    <dbReference type="NCBI Taxonomy" id="2172015"/>
    <lineage>
        <taxon>Bacteria</taxon>
        <taxon>Bacillati</taxon>
        <taxon>Actinomycetota</taxon>
        <taxon>Actinomycetes</taxon>
        <taxon>Pseudonocardiales</taxon>
        <taxon>Pseudonocardiaceae</taxon>
        <taxon>Pseudonocardia</taxon>
    </lineage>
</organism>
<dbReference type="SUPFAM" id="SSF47203">
    <property type="entry name" value="Acyl-CoA dehydrogenase C-terminal domain-like"/>
    <property type="match status" value="1"/>
</dbReference>
<evidence type="ECO:0000256" key="4">
    <source>
        <dbReference type="ARBA" id="ARBA00022827"/>
    </source>
</evidence>
<evidence type="ECO:0000256" key="6">
    <source>
        <dbReference type="RuleBase" id="RU362125"/>
    </source>
</evidence>
<dbReference type="InterPro" id="IPR006089">
    <property type="entry name" value="Acyl-CoA_DH_CS"/>
</dbReference>
<dbReference type="InterPro" id="IPR037069">
    <property type="entry name" value="AcylCoA_DH/ox_N_sf"/>
</dbReference>
<dbReference type="PANTHER" id="PTHR43292">
    <property type="entry name" value="ACYL-COA DEHYDROGENASE"/>
    <property type="match status" value="1"/>
</dbReference>
<accession>A0ABW1I2B9</accession>
<dbReference type="InterPro" id="IPR052161">
    <property type="entry name" value="Mycobact_Acyl-CoA_DH"/>
</dbReference>
<evidence type="ECO:0000259" key="8">
    <source>
        <dbReference type="Pfam" id="PF02770"/>
    </source>
</evidence>
<dbReference type="InterPro" id="IPR036250">
    <property type="entry name" value="AcylCo_DH-like_C"/>
</dbReference>
<evidence type="ECO:0000313" key="10">
    <source>
        <dbReference type="EMBL" id="MFC5947560.1"/>
    </source>
</evidence>
<dbReference type="InterPro" id="IPR006091">
    <property type="entry name" value="Acyl-CoA_Oxase/DH_mid-dom"/>
</dbReference>
<evidence type="ECO:0000256" key="5">
    <source>
        <dbReference type="ARBA" id="ARBA00023002"/>
    </source>
</evidence>
<dbReference type="InterPro" id="IPR013786">
    <property type="entry name" value="AcylCoA_DH/ox_N"/>
</dbReference>
<evidence type="ECO:0000256" key="3">
    <source>
        <dbReference type="ARBA" id="ARBA00022630"/>
    </source>
</evidence>